<evidence type="ECO:0000313" key="8">
    <source>
        <dbReference type="Proteomes" id="UP000346772"/>
    </source>
</evidence>
<dbReference type="InterPro" id="IPR039425">
    <property type="entry name" value="RNA_pol_sigma-70-like"/>
</dbReference>
<dbReference type="GO" id="GO:0016987">
    <property type="term" value="F:sigma factor activity"/>
    <property type="evidence" value="ECO:0007669"/>
    <property type="project" value="UniProtKB-KW"/>
</dbReference>
<dbReference type="SUPFAM" id="SSF88659">
    <property type="entry name" value="Sigma3 and sigma4 domains of RNA polymerase sigma factors"/>
    <property type="match status" value="1"/>
</dbReference>
<dbReference type="AlphaFoldDB" id="A0AAX3H030"/>
<sequence>MTNILKFKLLSFSKEKKEHSLEKKAIYGDKKAFENLIENNEEYLYKMAFLYTKNEHDALDIFQDTVYKAFLNIDKLKEPSYFKTWITKILINTFNTKYKKTVNYLNIRDYEHKIEEVNYQQIEDKIDLYDAIDRLDEKYKTPIILQYFQDMTIGEIAEILDINENTIKTYLRRGKASLYELLKEEK</sequence>
<dbReference type="CDD" id="cd06171">
    <property type="entry name" value="Sigma70_r4"/>
    <property type="match status" value="1"/>
</dbReference>
<dbReference type="InterPro" id="IPR014300">
    <property type="entry name" value="RNA_pol_sigma-V"/>
</dbReference>
<feature type="domain" description="RNA polymerase sigma factor 70 region 4 type 2" evidence="6">
    <location>
        <begin position="127"/>
        <end position="178"/>
    </location>
</feature>
<accession>A0AAX3H030</accession>
<dbReference type="Gene3D" id="1.10.10.10">
    <property type="entry name" value="Winged helix-like DNA-binding domain superfamily/Winged helix DNA-binding domain"/>
    <property type="match status" value="1"/>
</dbReference>
<evidence type="ECO:0000256" key="2">
    <source>
        <dbReference type="ARBA" id="ARBA00023015"/>
    </source>
</evidence>
<dbReference type="NCBIfam" id="TIGR02937">
    <property type="entry name" value="sigma70-ECF"/>
    <property type="match status" value="1"/>
</dbReference>
<keyword evidence="3" id="KW-0731">Sigma factor</keyword>
<dbReference type="InterPro" id="IPR014284">
    <property type="entry name" value="RNA_pol_sigma-70_dom"/>
</dbReference>
<dbReference type="GO" id="GO:0006352">
    <property type="term" value="P:DNA-templated transcription initiation"/>
    <property type="evidence" value="ECO:0007669"/>
    <property type="project" value="InterPro"/>
</dbReference>
<dbReference type="PANTHER" id="PTHR43133">
    <property type="entry name" value="RNA POLYMERASE ECF-TYPE SIGMA FACTO"/>
    <property type="match status" value="1"/>
</dbReference>
<dbReference type="SUPFAM" id="SSF88946">
    <property type="entry name" value="Sigma2 domain of RNA polymerase sigma factors"/>
    <property type="match status" value="1"/>
</dbReference>
<dbReference type="InterPro" id="IPR013325">
    <property type="entry name" value="RNA_pol_sigma_r2"/>
</dbReference>
<dbReference type="RefSeq" id="WP_003417516.1">
    <property type="nucleotide sequence ID" value="NZ_BEHB01000003.1"/>
</dbReference>
<dbReference type="PANTHER" id="PTHR43133:SF51">
    <property type="entry name" value="RNA POLYMERASE SIGMA FACTOR"/>
    <property type="match status" value="1"/>
</dbReference>
<dbReference type="Pfam" id="PF04542">
    <property type="entry name" value="Sigma70_r2"/>
    <property type="match status" value="1"/>
</dbReference>
<feature type="domain" description="RNA polymerase sigma-70 region 2" evidence="5">
    <location>
        <begin position="36"/>
        <end position="100"/>
    </location>
</feature>
<dbReference type="Proteomes" id="UP000346772">
    <property type="component" value="Unassembled WGS sequence"/>
</dbReference>
<keyword evidence="2" id="KW-0805">Transcription regulation</keyword>
<comment type="caution">
    <text evidence="7">The sequence shown here is derived from an EMBL/GenBank/DDBJ whole genome shotgun (WGS) entry which is preliminary data.</text>
</comment>
<keyword evidence="4" id="KW-0804">Transcription</keyword>
<protein>
    <submittedName>
        <fullName evidence="7">RNA polymerase sigma-70 factor family protein</fullName>
    </submittedName>
</protein>
<dbReference type="GO" id="GO:0003677">
    <property type="term" value="F:DNA binding"/>
    <property type="evidence" value="ECO:0007669"/>
    <property type="project" value="InterPro"/>
</dbReference>
<proteinExistence type="inferred from homology"/>
<organism evidence="7 8">
    <name type="scientific">Clostridioides difficile</name>
    <name type="common">Peptoclostridium difficile</name>
    <dbReference type="NCBI Taxonomy" id="1496"/>
    <lineage>
        <taxon>Bacteria</taxon>
        <taxon>Bacillati</taxon>
        <taxon>Bacillota</taxon>
        <taxon>Clostridia</taxon>
        <taxon>Peptostreptococcales</taxon>
        <taxon>Peptostreptococcaceae</taxon>
        <taxon>Clostridioides</taxon>
    </lineage>
</organism>
<evidence type="ECO:0000256" key="3">
    <source>
        <dbReference type="ARBA" id="ARBA00023082"/>
    </source>
</evidence>
<gene>
    <name evidence="7" type="primary">sigV_2</name>
    <name evidence="7" type="ORF">SAMEA1710456_01632</name>
</gene>
<evidence type="ECO:0000256" key="4">
    <source>
        <dbReference type="ARBA" id="ARBA00023163"/>
    </source>
</evidence>
<reference evidence="7 8" key="1">
    <citation type="submission" date="2019-02" db="EMBL/GenBank/DDBJ databases">
        <authorList>
            <consortium name="Pathogen Informatics"/>
        </authorList>
    </citation>
    <scope>NUCLEOTIDE SEQUENCE [LARGE SCALE GENOMIC DNA]</scope>
    <source>
        <strain evidence="7 8">078GUE027</strain>
    </source>
</reference>
<dbReference type="NCBIfam" id="TIGR02954">
    <property type="entry name" value="Sig70_famx3"/>
    <property type="match status" value="1"/>
</dbReference>
<dbReference type="EMBL" id="CAADAT010000008">
    <property type="protein sequence ID" value="VFD54149.1"/>
    <property type="molecule type" value="Genomic_DNA"/>
</dbReference>
<dbReference type="InterPro" id="IPR013324">
    <property type="entry name" value="RNA_pol_sigma_r3/r4-like"/>
</dbReference>
<dbReference type="Pfam" id="PF08281">
    <property type="entry name" value="Sigma70_r4_2"/>
    <property type="match status" value="1"/>
</dbReference>
<dbReference type="InterPro" id="IPR007627">
    <property type="entry name" value="RNA_pol_sigma70_r2"/>
</dbReference>
<evidence type="ECO:0000259" key="6">
    <source>
        <dbReference type="Pfam" id="PF08281"/>
    </source>
</evidence>
<evidence type="ECO:0000259" key="5">
    <source>
        <dbReference type="Pfam" id="PF04542"/>
    </source>
</evidence>
<evidence type="ECO:0000256" key="1">
    <source>
        <dbReference type="ARBA" id="ARBA00010641"/>
    </source>
</evidence>
<dbReference type="Gene3D" id="1.10.1740.10">
    <property type="match status" value="1"/>
</dbReference>
<dbReference type="InterPro" id="IPR036388">
    <property type="entry name" value="WH-like_DNA-bd_sf"/>
</dbReference>
<name>A0AAX3H030_CLODI</name>
<dbReference type="InterPro" id="IPR013249">
    <property type="entry name" value="RNA_pol_sigma70_r4_t2"/>
</dbReference>
<comment type="similarity">
    <text evidence="1">Belongs to the sigma-70 factor family. ECF subfamily.</text>
</comment>
<evidence type="ECO:0000313" key="7">
    <source>
        <dbReference type="EMBL" id="VFD54149.1"/>
    </source>
</evidence>